<reference evidence="2 3" key="1">
    <citation type="journal article" date="2019" name="Commun. Biol.">
        <title>The bagworm genome reveals a unique fibroin gene that provides high tensile strength.</title>
        <authorList>
            <person name="Kono N."/>
            <person name="Nakamura H."/>
            <person name="Ohtoshi R."/>
            <person name="Tomita M."/>
            <person name="Numata K."/>
            <person name="Arakawa K."/>
        </authorList>
    </citation>
    <scope>NUCLEOTIDE SEQUENCE [LARGE SCALE GENOMIC DNA]</scope>
</reference>
<keyword evidence="3" id="KW-1185">Reference proteome</keyword>
<feature type="compositionally biased region" description="Polar residues" evidence="1">
    <location>
        <begin position="1"/>
        <end position="10"/>
    </location>
</feature>
<feature type="compositionally biased region" description="Polar residues" evidence="1">
    <location>
        <begin position="72"/>
        <end position="90"/>
    </location>
</feature>
<feature type="region of interest" description="Disordered" evidence="1">
    <location>
        <begin position="1"/>
        <end position="91"/>
    </location>
</feature>
<evidence type="ECO:0000313" key="2">
    <source>
        <dbReference type="EMBL" id="GBP37620.1"/>
    </source>
</evidence>
<proteinExistence type="predicted"/>
<comment type="caution">
    <text evidence="2">The sequence shown here is derived from an EMBL/GenBank/DDBJ whole genome shotgun (WGS) entry which is preliminary data.</text>
</comment>
<sequence length="112" mass="12229">MEQYGVTTRSGKTRMSPHGNDDSNEDSQTITDSSGNTTFTETNTWSAGTDATYSNGGSTESASRKASHPRVVTNNEQSTHVHGDSSNTADISKKSCEKWLQLETTRRLQVLE</sequence>
<dbReference type="AlphaFoldDB" id="A0A4C1VG76"/>
<name>A0A4C1VG76_EUMVA</name>
<evidence type="ECO:0000256" key="1">
    <source>
        <dbReference type="SAM" id="MobiDB-lite"/>
    </source>
</evidence>
<gene>
    <name evidence="2" type="ORF">EVAR_34657_1</name>
</gene>
<dbReference type="EMBL" id="BGZK01000336">
    <property type="protein sequence ID" value="GBP37620.1"/>
    <property type="molecule type" value="Genomic_DNA"/>
</dbReference>
<accession>A0A4C1VG76</accession>
<dbReference type="Proteomes" id="UP000299102">
    <property type="component" value="Unassembled WGS sequence"/>
</dbReference>
<feature type="compositionally biased region" description="Polar residues" evidence="1">
    <location>
        <begin position="26"/>
        <end position="61"/>
    </location>
</feature>
<evidence type="ECO:0000313" key="3">
    <source>
        <dbReference type="Proteomes" id="UP000299102"/>
    </source>
</evidence>
<protein>
    <submittedName>
        <fullName evidence="2">Uncharacterized protein</fullName>
    </submittedName>
</protein>
<organism evidence="2 3">
    <name type="scientific">Eumeta variegata</name>
    <name type="common">Bagworm moth</name>
    <name type="synonym">Eumeta japonica</name>
    <dbReference type="NCBI Taxonomy" id="151549"/>
    <lineage>
        <taxon>Eukaryota</taxon>
        <taxon>Metazoa</taxon>
        <taxon>Ecdysozoa</taxon>
        <taxon>Arthropoda</taxon>
        <taxon>Hexapoda</taxon>
        <taxon>Insecta</taxon>
        <taxon>Pterygota</taxon>
        <taxon>Neoptera</taxon>
        <taxon>Endopterygota</taxon>
        <taxon>Lepidoptera</taxon>
        <taxon>Glossata</taxon>
        <taxon>Ditrysia</taxon>
        <taxon>Tineoidea</taxon>
        <taxon>Psychidae</taxon>
        <taxon>Oiketicinae</taxon>
        <taxon>Eumeta</taxon>
    </lineage>
</organism>